<evidence type="ECO:0000256" key="4">
    <source>
        <dbReference type="ARBA" id="ARBA00023163"/>
    </source>
</evidence>
<dbReference type="SUPFAM" id="SSF54637">
    <property type="entry name" value="Thioesterase/thiol ester dehydrase-isomerase"/>
    <property type="match status" value="1"/>
</dbReference>
<reference evidence="8 9" key="3">
    <citation type="submission" date="2016-01" db="EMBL/GenBank/DDBJ databases">
        <title>The new phylogeny of the genus Mycobacterium.</title>
        <authorList>
            <person name="Tarcisio F."/>
            <person name="Conor M."/>
            <person name="Antonella G."/>
            <person name="Elisabetta G."/>
            <person name="Giulia F.S."/>
            <person name="Sara T."/>
            <person name="Anna F."/>
            <person name="Clotilde B."/>
            <person name="Roberto B."/>
            <person name="Veronica D.S."/>
            <person name="Fabio R."/>
            <person name="Monica P."/>
            <person name="Olivier J."/>
            <person name="Enrico T."/>
            <person name="Nicola S."/>
        </authorList>
    </citation>
    <scope>NUCLEOTIDE SEQUENCE [LARGE SCALE GENOMIC DNA]</scope>
    <source>
        <strain evidence="8 9">DSM 44626</strain>
    </source>
</reference>
<dbReference type="InterPro" id="IPR006683">
    <property type="entry name" value="Thioestr_dom"/>
</dbReference>
<evidence type="ECO:0000313" key="9">
    <source>
        <dbReference type="Proteomes" id="UP000193710"/>
    </source>
</evidence>
<dbReference type="STRING" id="47839.BN973_04212"/>
<evidence type="ECO:0000256" key="1">
    <source>
        <dbReference type="ARBA" id="ARBA00022801"/>
    </source>
</evidence>
<dbReference type="CDD" id="cd03443">
    <property type="entry name" value="PaaI_thioesterase"/>
    <property type="match status" value="1"/>
</dbReference>
<keyword evidence="4" id="KW-0804">Transcription</keyword>
<evidence type="ECO:0000313" key="8">
    <source>
        <dbReference type="EMBL" id="ORX06029.1"/>
    </source>
</evidence>
<dbReference type="AlphaFoldDB" id="A0A024K1N5"/>
<dbReference type="HOGENOM" id="CLU_798810_0_0_11"/>
<keyword evidence="1" id="KW-0378">Hydrolase</keyword>
<dbReference type="eggNOG" id="COG1309">
    <property type="taxonomic scope" value="Bacteria"/>
</dbReference>
<dbReference type="InterPro" id="IPR003736">
    <property type="entry name" value="PAAI_dom"/>
</dbReference>
<dbReference type="PANTHER" id="PTHR30055:SF234">
    <property type="entry name" value="HTH-TYPE TRANSCRIPTIONAL REGULATOR BETI"/>
    <property type="match status" value="1"/>
</dbReference>
<dbReference type="InterPro" id="IPR009057">
    <property type="entry name" value="Homeodomain-like_sf"/>
</dbReference>
<evidence type="ECO:0000256" key="3">
    <source>
        <dbReference type="ARBA" id="ARBA00023125"/>
    </source>
</evidence>
<dbReference type="InterPro" id="IPR001647">
    <property type="entry name" value="HTH_TetR"/>
</dbReference>
<dbReference type="RefSeq" id="WP_036470550.1">
    <property type="nucleotide sequence ID" value="NZ_HG964446.1"/>
</dbReference>
<reference evidence="7" key="1">
    <citation type="journal article" date="2014" name="Genome Announc.">
        <title>Draft Genome Sequence of Mycobacterium triplex DSM 44626.</title>
        <authorList>
            <person name="Sassi M."/>
            <person name="Croce O."/>
            <person name="Robert C."/>
            <person name="Raoult D."/>
            <person name="Drancourt M."/>
        </authorList>
    </citation>
    <scope>NUCLEOTIDE SEQUENCE [LARGE SCALE GENOMIC DNA]</scope>
    <source>
        <strain evidence="7">DSM 44626</strain>
    </source>
</reference>
<dbReference type="NCBIfam" id="TIGR00369">
    <property type="entry name" value="unchar_dom_1"/>
    <property type="match status" value="1"/>
</dbReference>
<dbReference type="EMBL" id="HG964446">
    <property type="protein sequence ID" value="CDO89826.1"/>
    <property type="molecule type" value="Genomic_DNA"/>
</dbReference>
<accession>A0A024K1N5</accession>
<keyword evidence="2" id="KW-0805">Transcription regulation</keyword>
<dbReference type="InterPro" id="IPR029069">
    <property type="entry name" value="HotDog_dom_sf"/>
</dbReference>
<dbReference type="Pfam" id="PF00440">
    <property type="entry name" value="TetR_N"/>
    <property type="match status" value="1"/>
</dbReference>
<dbReference type="InterPro" id="IPR036271">
    <property type="entry name" value="Tet_transcr_reg_TetR-rel_C_sf"/>
</dbReference>
<evidence type="ECO:0000313" key="7">
    <source>
        <dbReference type="EMBL" id="CDO89826.1"/>
    </source>
</evidence>
<keyword evidence="9" id="KW-1185">Reference proteome</keyword>
<dbReference type="Gene3D" id="3.10.129.10">
    <property type="entry name" value="Hotdog Thioesterase"/>
    <property type="match status" value="1"/>
</dbReference>
<dbReference type="GO" id="GO:0000976">
    <property type="term" value="F:transcription cis-regulatory region binding"/>
    <property type="evidence" value="ECO:0007669"/>
    <property type="project" value="TreeGrafter"/>
</dbReference>
<evidence type="ECO:0000259" key="6">
    <source>
        <dbReference type="PROSITE" id="PS50977"/>
    </source>
</evidence>
<dbReference type="PANTHER" id="PTHR30055">
    <property type="entry name" value="HTH-TYPE TRANSCRIPTIONAL REGULATOR RUTR"/>
    <property type="match status" value="1"/>
</dbReference>
<sequence>MTAPSDDAEVTRGDRFIKTAVEILGETGRTDFTVQEVVARSKTSLRAFYQHFSSKDELLLALFDRTISQSVLTWRAEATGLDSTSALKLVIDRISQQPESSTQDSLNRALGLYNQHLADTRPREYARVLSPLYQLIRDIVGQGITEGVFNPALDVGASAAIVMQTMMGAQRLHWLGAELNGTPVDTGQLYDFCSRALGIRDTDDETTTPSLAELFAAIGLRAGSRNGEFAMTMPVSPHVVNTSGALQGGLIATLVDVAGGQYGLDFLQPGTTMTTADLFVRYLRPIRQGAAFAVPRMLRAGRRAMVMQVDIYGDGDDEVAATATVNFAIINGATPKGLRADT</sequence>
<keyword evidence="3 5" id="KW-0238">DNA-binding</keyword>
<feature type="domain" description="HTH tetR-type" evidence="6">
    <location>
        <begin position="10"/>
        <end position="70"/>
    </location>
</feature>
<protein>
    <submittedName>
        <fullName evidence="7">Putative transcriptional regulatory protein</fullName>
    </submittedName>
    <submittedName>
        <fullName evidence="8">TetR family transcriptional regulator</fullName>
    </submittedName>
</protein>
<name>A0A024K1N5_9MYCO</name>
<dbReference type="InterPro" id="IPR050109">
    <property type="entry name" value="HTH-type_TetR-like_transc_reg"/>
</dbReference>
<proteinExistence type="predicted"/>
<dbReference type="Proteomes" id="UP000028880">
    <property type="component" value="Unassembled WGS sequence"/>
</dbReference>
<evidence type="ECO:0000256" key="5">
    <source>
        <dbReference type="PROSITE-ProRule" id="PRU00335"/>
    </source>
</evidence>
<dbReference type="SUPFAM" id="SSF48498">
    <property type="entry name" value="Tetracyclin repressor-like, C-terminal domain"/>
    <property type="match status" value="1"/>
</dbReference>
<dbReference type="EMBL" id="LQPY01000012">
    <property type="protein sequence ID" value="ORX06029.1"/>
    <property type="molecule type" value="Genomic_DNA"/>
</dbReference>
<reference evidence="7" key="2">
    <citation type="submission" date="2014-04" db="EMBL/GenBank/DDBJ databases">
        <authorList>
            <person name="Xu Y.W."/>
            <person name="Yang Q."/>
        </authorList>
    </citation>
    <scope>NUCLEOTIDE SEQUENCE</scope>
    <source>
        <strain evidence="7">DSM 44626</strain>
    </source>
</reference>
<gene>
    <name evidence="8" type="ORF">AWC29_00715</name>
    <name evidence="7" type="ORF">BN973_04212</name>
</gene>
<dbReference type="GO" id="GO:0003700">
    <property type="term" value="F:DNA-binding transcription factor activity"/>
    <property type="evidence" value="ECO:0007669"/>
    <property type="project" value="TreeGrafter"/>
</dbReference>
<dbReference type="Gene3D" id="1.10.357.10">
    <property type="entry name" value="Tetracycline Repressor, domain 2"/>
    <property type="match status" value="1"/>
</dbReference>
<organism evidence="7">
    <name type="scientific">Mycobacterium triplex</name>
    <dbReference type="NCBI Taxonomy" id="47839"/>
    <lineage>
        <taxon>Bacteria</taxon>
        <taxon>Bacillati</taxon>
        <taxon>Actinomycetota</taxon>
        <taxon>Actinomycetes</taxon>
        <taxon>Mycobacteriales</taxon>
        <taxon>Mycobacteriaceae</taxon>
        <taxon>Mycobacterium</taxon>
        <taxon>Mycobacterium simiae complex</taxon>
    </lineage>
</organism>
<dbReference type="GO" id="GO:0016289">
    <property type="term" value="F:acyl-CoA hydrolase activity"/>
    <property type="evidence" value="ECO:0007669"/>
    <property type="project" value="UniProtKB-ARBA"/>
</dbReference>
<dbReference type="SUPFAM" id="SSF46689">
    <property type="entry name" value="Homeodomain-like"/>
    <property type="match status" value="1"/>
</dbReference>
<dbReference type="Proteomes" id="UP000193710">
    <property type="component" value="Unassembled WGS sequence"/>
</dbReference>
<evidence type="ECO:0000256" key="2">
    <source>
        <dbReference type="ARBA" id="ARBA00023015"/>
    </source>
</evidence>
<feature type="DNA-binding region" description="H-T-H motif" evidence="5">
    <location>
        <begin position="33"/>
        <end position="52"/>
    </location>
</feature>
<dbReference type="PROSITE" id="PS50977">
    <property type="entry name" value="HTH_TETR_2"/>
    <property type="match status" value="1"/>
</dbReference>
<dbReference type="Pfam" id="PF03061">
    <property type="entry name" value="4HBT"/>
    <property type="match status" value="1"/>
</dbReference>
<dbReference type="OrthoDB" id="4530117at2"/>